<keyword evidence="1 5" id="KW-0963">Cytoplasm</keyword>
<evidence type="ECO:0000256" key="2">
    <source>
        <dbReference type="ARBA" id="ARBA00022491"/>
    </source>
</evidence>
<dbReference type="Proteomes" id="UP000185746">
    <property type="component" value="Chromosome"/>
</dbReference>
<evidence type="ECO:0000256" key="1">
    <source>
        <dbReference type="ARBA" id="ARBA00022490"/>
    </source>
</evidence>
<dbReference type="InterPro" id="IPR036107">
    <property type="entry name" value="CsrA_sf"/>
</dbReference>
<dbReference type="NCBIfam" id="NF002469">
    <property type="entry name" value="PRK01712.1"/>
    <property type="match status" value="1"/>
</dbReference>
<dbReference type="GO" id="GO:0006109">
    <property type="term" value="P:regulation of carbohydrate metabolic process"/>
    <property type="evidence" value="ECO:0007669"/>
    <property type="project" value="InterPro"/>
</dbReference>
<dbReference type="GO" id="GO:1902208">
    <property type="term" value="P:regulation of bacterial-type flagellum assembly"/>
    <property type="evidence" value="ECO:0007669"/>
    <property type="project" value="UniProtKB-UniRule"/>
</dbReference>
<dbReference type="KEGG" id="surl:BI350_13870"/>
<keyword evidence="2 5" id="KW-0678">Repressor</keyword>
<dbReference type="NCBIfam" id="TIGR00202">
    <property type="entry name" value="csrA"/>
    <property type="match status" value="1"/>
</dbReference>
<dbReference type="FunFam" id="2.60.40.4380:FF:000002">
    <property type="entry name" value="Translational regulator CsrA"/>
    <property type="match status" value="1"/>
</dbReference>
<evidence type="ECO:0000256" key="4">
    <source>
        <dbReference type="ARBA" id="ARBA00022884"/>
    </source>
</evidence>
<comment type="subcellular location">
    <subcellularLocation>
        <location evidence="5">Cytoplasm</location>
    </subcellularLocation>
</comment>
<dbReference type="InterPro" id="IPR003751">
    <property type="entry name" value="CsrA"/>
</dbReference>
<evidence type="ECO:0000256" key="3">
    <source>
        <dbReference type="ARBA" id="ARBA00022845"/>
    </source>
</evidence>
<dbReference type="PANTHER" id="PTHR34984">
    <property type="entry name" value="CARBON STORAGE REGULATOR"/>
    <property type="match status" value="1"/>
</dbReference>
<reference evidence="6 7" key="1">
    <citation type="submission" date="2016-09" db="EMBL/GenBank/DDBJ databases">
        <title>Complete genome sequence of the Lysinibacillus sphaericus LMG 22257, a specie of Bacillus with ureolytic activity that can effectively biodeposit calcium carbonate.</title>
        <authorList>
            <person name="Yan W."/>
        </authorList>
    </citation>
    <scope>NUCLEOTIDE SEQUENCE [LARGE SCALE GENOMIC DNA]</scope>
    <source>
        <strain evidence="6 7">LMG 22257</strain>
    </source>
</reference>
<dbReference type="Gene3D" id="2.60.40.4380">
    <property type="entry name" value="Translational regulator CsrA"/>
    <property type="match status" value="1"/>
</dbReference>
<dbReference type="GO" id="GO:0005829">
    <property type="term" value="C:cytosol"/>
    <property type="evidence" value="ECO:0007669"/>
    <property type="project" value="TreeGrafter"/>
</dbReference>
<sequence length="76" mass="8577">MLVLSRKENETIKVGDDIEIRILEVKGDNVRIGIEAPKSVDILRGELVLSISKTNREALAIDNIDLTKLKNTKYEK</sequence>
<dbReference type="AlphaFoldDB" id="A0A1D8JII1"/>
<dbReference type="SUPFAM" id="SSF117130">
    <property type="entry name" value="CsrA-like"/>
    <property type="match status" value="1"/>
</dbReference>
<comment type="function">
    <text evidence="5">A translational regulator that binds mRNA to regulate translation initiation and/or mRNA stability. Usually binds in the 5'-UTR at or near the Shine-Dalgarno sequence preventing ribosome-binding, thus repressing translation. Its main target seems to be the major flagellin gene, while its function is anatagonized by FliW.</text>
</comment>
<protein>
    <recommendedName>
        <fullName evidence="5">Translational regulator CsrA</fullName>
    </recommendedName>
</protein>
<gene>
    <name evidence="5" type="primary">csrA</name>
    <name evidence="6" type="ORF">BI350_13870</name>
</gene>
<dbReference type="GO" id="GO:0006402">
    <property type="term" value="P:mRNA catabolic process"/>
    <property type="evidence" value="ECO:0007669"/>
    <property type="project" value="InterPro"/>
</dbReference>
<evidence type="ECO:0000313" key="6">
    <source>
        <dbReference type="EMBL" id="AOV08512.1"/>
    </source>
</evidence>
<comment type="subunit">
    <text evidence="5">Homodimer; the beta-strands of each monomer intercalate to form a hydrophobic core, while the alpha-helices form wings that extend away from the core.</text>
</comment>
<accession>A0A1D8JII1</accession>
<dbReference type="EMBL" id="CP017560">
    <property type="protein sequence ID" value="AOV08512.1"/>
    <property type="molecule type" value="Genomic_DNA"/>
</dbReference>
<dbReference type="PANTHER" id="PTHR34984:SF1">
    <property type="entry name" value="CARBON STORAGE REGULATOR"/>
    <property type="match status" value="1"/>
</dbReference>
<proteinExistence type="inferred from homology"/>
<name>A0A1D8JII1_9BACL</name>
<keyword evidence="7" id="KW-1185">Reference proteome</keyword>
<organism evidence="6 7">
    <name type="scientific">Sporosarcina ureilytica</name>
    <dbReference type="NCBI Taxonomy" id="298596"/>
    <lineage>
        <taxon>Bacteria</taxon>
        <taxon>Bacillati</taxon>
        <taxon>Bacillota</taxon>
        <taxon>Bacilli</taxon>
        <taxon>Bacillales</taxon>
        <taxon>Caryophanaceae</taxon>
        <taxon>Sporosarcina</taxon>
    </lineage>
</organism>
<comment type="similarity">
    <text evidence="5">Belongs to the CsrA/RsmA family.</text>
</comment>
<dbReference type="GO" id="GO:0044781">
    <property type="term" value="P:bacterial-type flagellum organization"/>
    <property type="evidence" value="ECO:0007669"/>
    <property type="project" value="UniProtKB-KW"/>
</dbReference>
<keyword evidence="4 5" id="KW-0694">RNA-binding</keyword>
<dbReference type="RefSeq" id="WP_075528678.1">
    <property type="nucleotide sequence ID" value="NZ_CP017560.1"/>
</dbReference>
<dbReference type="HAMAP" id="MF_00167">
    <property type="entry name" value="CsrA"/>
    <property type="match status" value="1"/>
</dbReference>
<evidence type="ECO:0000256" key="5">
    <source>
        <dbReference type="HAMAP-Rule" id="MF_00167"/>
    </source>
</evidence>
<dbReference type="GO" id="GO:0045947">
    <property type="term" value="P:negative regulation of translational initiation"/>
    <property type="evidence" value="ECO:0007669"/>
    <property type="project" value="UniProtKB-UniRule"/>
</dbReference>
<dbReference type="Pfam" id="PF02599">
    <property type="entry name" value="CsrA"/>
    <property type="match status" value="1"/>
</dbReference>
<keyword evidence="5" id="KW-1005">Bacterial flagellum biogenesis</keyword>
<evidence type="ECO:0000313" key="7">
    <source>
        <dbReference type="Proteomes" id="UP000185746"/>
    </source>
</evidence>
<keyword evidence="3 5" id="KW-0810">Translation regulation</keyword>
<dbReference type="GO" id="GO:0048027">
    <property type="term" value="F:mRNA 5'-UTR binding"/>
    <property type="evidence" value="ECO:0007669"/>
    <property type="project" value="UniProtKB-UniRule"/>
</dbReference>